<organism evidence="3 4">
    <name type="scientific">Paenibacillus cremeus</name>
    <dbReference type="NCBI Taxonomy" id="2163881"/>
    <lineage>
        <taxon>Bacteria</taxon>
        <taxon>Bacillati</taxon>
        <taxon>Bacillota</taxon>
        <taxon>Bacilli</taxon>
        <taxon>Bacillales</taxon>
        <taxon>Paenibacillaceae</taxon>
        <taxon>Paenibacillus</taxon>
    </lineage>
</organism>
<protein>
    <submittedName>
        <fullName evidence="3">ABC transporter substrate-binding protein</fullName>
    </submittedName>
</protein>
<evidence type="ECO:0000256" key="1">
    <source>
        <dbReference type="ARBA" id="ARBA00022729"/>
    </source>
</evidence>
<reference evidence="3 4" key="1">
    <citation type="submission" date="2019-07" db="EMBL/GenBank/DDBJ databases">
        <authorList>
            <person name="Kim J."/>
        </authorList>
    </citation>
    <scope>NUCLEOTIDE SEQUENCE [LARGE SCALE GENOMIC DNA]</scope>
    <source>
        <strain evidence="3 4">JC52</strain>
    </source>
</reference>
<sequence length="365" mass="39863">MKKMVRSLLSVSLIGLALAGCGTNAPKEQANTGAGAATPAPAPKGEPTQLVISTWGFSDDFFKKEIYAPFEKEHNVKIVLDTGNNADRLNKVRQGTSNVDLIYLSDYYAQQGIDAGVFEKIDRSRIPNLNDIYDMAKAPLGQDYGPAYTIAQLGIAYNPKATGGKELKSWSDLWSPELAKKLTMPNITGTTGPMILDAASRVAGSTQFNEDQAFAKLKDLNKSVVKYYGQTSEFVNMFAQGEIAAGPIMEMYVKDLKAAVPETKFITPTEGGYAIMNTVNIVKGSKNKQLAEDFINYHLSKEVQEKVAKAKVDSPVNTKLQLTGADTQGITYGADTVNKLIKLDMKLVNQNLKAWIDRFNKQVAQ</sequence>
<keyword evidence="1 2" id="KW-0732">Signal</keyword>
<dbReference type="PANTHER" id="PTHR30006:SF2">
    <property type="entry name" value="ABC TRANSPORTER SUBSTRATE-BINDING PROTEIN"/>
    <property type="match status" value="1"/>
</dbReference>
<dbReference type="Gene3D" id="3.40.190.10">
    <property type="entry name" value="Periplasmic binding protein-like II"/>
    <property type="match status" value="2"/>
</dbReference>
<proteinExistence type="predicted"/>
<dbReference type="PRINTS" id="PR00909">
    <property type="entry name" value="SPERMDNBNDNG"/>
</dbReference>
<feature type="signal peptide" evidence="2">
    <location>
        <begin position="1"/>
        <end position="19"/>
    </location>
</feature>
<dbReference type="PROSITE" id="PS51257">
    <property type="entry name" value="PROKAR_LIPOPROTEIN"/>
    <property type="match status" value="1"/>
</dbReference>
<dbReference type="GO" id="GO:0030288">
    <property type="term" value="C:outer membrane-bounded periplasmic space"/>
    <property type="evidence" value="ECO:0007669"/>
    <property type="project" value="TreeGrafter"/>
</dbReference>
<dbReference type="CDD" id="cd13589">
    <property type="entry name" value="PBP2_polyamine_RpCGA009"/>
    <property type="match status" value="1"/>
</dbReference>
<dbReference type="AlphaFoldDB" id="A0A559K938"/>
<dbReference type="EMBL" id="VNJI01000021">
    <property type="protein sequence ID" value="TVY08646.1"/>
    <property type="molecule type" value="Genomic_DNA"/>
</dbReference>
<accession>A0A559K938</accession>
<dbReference type="GO" id="GO:0019808">
    <property type="term" value="F:polyamine binding"/>
    <property type="evidence" value="ECO:0007669"/>
    <property type="project" value="InterPro"/>
</dbReference>
<keyword evidence="4" id="KW-1185">Reference proteome</keyword>
<comment type="caution">
    <text evidence="3">The sequence shown here is derived from an EMBL/GenBank/DDBJ whole genome shotgun (WGS) entry which is preliminary data.</text>
</comment>
<dbReference type="InterPro" id="IPR001188">
    <property type="entry name" value="Sperm_putr-bd"/>
</dbReference>
<dbReference type="OrthoDB" id="9769319at2"/>
<dbReference type="PANTHER" id="PTHR30006">
    <property type="entry name" value="THIAMINE-BINDING PERIPLASMIC PROTEIN-RELATED"/>
    <property type="match status" value="1"/>
</dbReference>
<dbReference type="SUPFAM" id="SSF53850">
    <property type="entry name" value="Periplasmic binding protein-like II"/>
    <property type="match status" value="1"/>
</dbReference>
<dbReference type="Proteomes" id="UP000317036">
    <property type="component" value="Unassembled WGS sequence"/>
</dbReference>
<evidence type="ECO:0000313" key="4">
    <source>
        <dbReference type="Proteomes" id="UP000317036"/>
    </source>
</evidence>
<feature type="chain" id="PRO_5038613080" evidence="2">
    <location>
        <begin position="20"/>
        <end position="365"/>
    </location>
</feature>
<dbReference type="GO" id="GO:0015846">
    <property type="term" value="P:polyamine transport"/>
    <property type="evidence" value="ECO:0007669"/>
    <property type="project" value="InterPro"/>
</dbReference>
<dbReference type="GO" id="GO:0030976">
    <property type="term" value="F:thiamine pyrophosphate binding"/>
    <property type="evidence" value="ECO:0007669"/>
    <property type="project" value="TreeGrafter"/>
</dbReference>
<evidence type="ECO:0000256" key="2">
    <source>
        <dbReference type="SAM" id="SignalP"/>
    </source>
</evidence>
<dbReference type="Pfam" id="PF13343">
    <property type="entry name" value="SBP_bac_6"/>
    <property type="match status" value="1"/>
</dbReference>
<name>A0A559K938_9BACL</name>
<dbReference type="GO" id="GO:0015888">
    <property type="term" value="P:thiamine transport"/>
    <property type="evidence" value="ECO:0007669"/>
    <property type="project" value="TreeGrafter"/>
</dbReference>
<evidence type="ECO:0000313" key="3">
    <source>
        <dbReference type="EMBL" id="TVY08646.1"/>
    </source>
</evidence>
<dbReference type="GO" id="GO:0030975">
    <property type="term" value="F:thiamine binding"/>
    <property type="evidence" value="ECO:0007669"/>
    <property type="project" value="TreeGrafter"/>
</dbReference>
<gene>
    <name evidence="3" type="ORF">FPZ49_17635</name>
</gene>
<dbReference type="RefSeq" id="WP_144849302.1">
    <property type="nucleotide sequence ID" value="NZ_VNJI01000021.1"/>
</dbReference>